<dbReference type="EMBL" id="JACOOU010000003">
    <property type="protein sequence ID" value="MBC5672622.1"/>
    <property type="molecule type" value="Genomic_DNA"/>
</dbReference>
<comment type="caution">
    <text evidence="1">The sequence shown here is derived from an EMBL/GenBank/DDBJ whole genome shotgun (WGS) entry which is preliminary data.</text>
</comment>
<evidence type="ECO:0000313" key="2">
    <source>
        <dbReference type="Proteomes" id="UP000654573"/>
    </source>
</evidence>
<accession>A0ABR7FBR2</accession>
<evidence type="ECO:0008006" key="3">
    <source>
        <dbReference type="Google" id="ProtNLM"/>
    </source>
</evidence>
<gene>
    <name evidence="1" type="ORF">H8S76_10210</name>
</gene>
<protein>
    <recommendedName>
        <fullName evidence="3">DUF4430 domain-containing protein</fullName>
    </recommendedName>
</protein>
<evidence type="ECO:0000313" key="1">
    <source>
        <dbReference type="EMBL" id="MBC5672622.1"/>
    </source>
</evidence>
<keyword evidence="2" id="KW-1185">Reference proteome</keyword>
<sequence>MSSKKLLGLATIFIVAVMATDYLQNGREMSVYNSYSLTAGVYKEEHLIVVVNRLYIPDKKDCAKEIVRKCRENNFGNVLFSYDYGIPNELHASVYLSEHDVKKGEPLFTFSYTAKEGVLTDYNIVDNPQEFELTVE</sequence>
<organism evidence="1 2">
    <name type="scientific">Blautia celeris</name>
    <dbReference type="NCBI Taxonomy" id="2763026"/>
    <lineage>
        <taxon>Bacteria</taxon>
        <taxon>Bacillati</taxon>
        <taxon>Bacillota</taxon>
        <taxon>Clostridia</taxon>
        <taxon>Lachnospirales</taxon>
        <taxon>Lachnospiraceae</taxon>
        <taxon>Blautia</taxon>
    </lineage>
</organism>
<dbReference type="Proteomes" id="UP000654573">
    <property type="component" value="Unassembled WGS sequence"/>
</dbReference>
<proteinExistence type="predicted"/>
<reference evidence="1 2" key="1">
    <citation type="submission" date="2020-08" db="EMBL/GenBank/DDBJ databases">
        <title>Genome public.</title>
        <authorList>
            <person name="Liu C."/>
            <person name="Sun Q."/>
        </authorList>
    </citation>
    <scope>NUCLEOTIDE SEQUENCE [LARGE SCALE GENOMIC DNA]</scope>
    <source>
        <strain evidence="1 2">NSJ-34</strain>
    </source>
</reference>
<name>A0ABR7FBR2_9FIRM</name>
<dbReference type="RefSeq" id="WP_054353013.1">
    <property type="nucleotide sequence ID" value="NZ_JACOOU010000003.1"/>
</dbReference>